<dbReference type="PANTHER" id="PTHR30298:SF0">
    <property type="entry name" value="PROTEIN YBFL-RELATED"/>
    <property type="match status" value="1"/>
</dbReference>
<dbReference type="InterPro" id="IPR002559">
    <property type="entry name" value="Transposase_11"/>
</dbReference>
<dbReference type="GO" id="GO:0006313">
    <property type="term" value="P:DNA transposition"/>
    <property type="evidence" value="ECO:0007669"/>
    <property type="project" value="InterPro"/>
</dbReference>
<evidence type="ECO:0000259" key="3">
    <source>
        <dbReference type="Pfam" id="PF13808"/>
    </source>
</evidence>
<reference evidence="4" key="1">
    <citation type="submission" date="2023-03" db="EMBL/GenBank/DDBJ databases">
        <authorList>
            <person name="Steffen K."/>
            <person name="Cardenas P."/>
        </authorList>
    </citation>
    <scope>NUCLEOTIDE SEQUENCE</scope>
</reference>
<dbReference type="NCBIfam" id="NF033564">
    <property type="entry name" value="transpos_ISAs1"/>
    <property type="match status" value="1"/>
</dbReference>
<evidence type="ECO:0000259" key="2">
    <source>
        <dbReference type="Pfam" id="PF01609"/>
    </source>
</evidence>
<organism evidence="4 5">
    <name type="scientific">Geodia barretti</name>
    <name type="common">Barrett's horny sponge</name>
    <dbReference type="NCBI Taxonomy" id="519541"/>
    <lineage>
        <taxon>Eukaryota</taxon>
        <taxon>Metazoa</taxon>
        <taxon>Porifera</taxon>
        <taxon>Demospongiae</taxon>
        <taxon>Heteroscleromorpha</taxon>
        <taxon>Tetractinellida</taxon>
        <taxon>Astrophorina</taxon>
        <taxon>Geodiidae</taxon>
        <taxon>Geodia</taxon>
    </lineage>
</organism>
<evidence type="ECO:0000256" key="1">
    <source>
        <dbReference type="SAM" id="MobiDB-lite"/>
    </source>
</evidence>
<dbReference type="GO" id="GO:0003677">
    <property type="term" value="F:DNA binding"/>
    <property type="evidence" value="ECO:0007669"/>
    <property type="project" value="InterPro"/>
</dbReference>
<feature type="compositionally biased region" description="Polar residues" evidence="1">
    <location>
        <begin position="354"/>
        <end position="368"/>
    </location>
</feature>
<dbReference type="Pfam" id="PF13808">
    <property type="entry name" value="DDE_Tnp_1_assoc"/>
    <property type="match status" value="1"/>
</dbReference>
<dbReference type="Pfam" id="PF01609">
    <property type="entry name" value="DDE_Tnp_1"/>
    <property type="match status" value="1"/>
</dbReference>
<comment type="caution">
    <text evidence="4">The sequence shown here is derived from an EMBL/GenBank/DDBJ whole genome shotgun (WGS) entry which is preliminary data.</text>
</comment>
<dbReference type="Proteomes" id="UP001174909">
    <property type="component" value="Unassembled WGS sequence"/>
</dbReference>
<name>A0AA35SAC2_GEOBA</name>
<evidence type="ECO:0000313" key="5">
    <source>
        <dbReference type="Proteomes" id="UP001174909"/>
    </source>
</evidence>
<feature type="domain" description="Transposase IS4-like" evidence="2">
    <location>
        <begin position="107"/>
        <end position="224"/>
    </location>
</feature>
<accession>A0AA35SAC2</accession>
<feature type="domain" description="H repeat-associated protein N-terminal" evidence="3">
    <location>
        <begin position="10"/>
        <end position="97"/>
    </location>
</feature>
<dbReference type="InterPro" id="IPR047647">
    <property type="entry name" value="ISAs1_transpos"/>
</dbReference>
<feature type="region of interest" description="Disordered" evidence="1">
    <location>
        <begin position="325"/>
        <end position="368"/>
    </location>
</feature>
<dbReference type="AlphaFoldDB" id="A0AA35SAC2"/>
<sequence>MAESHHVSILDHFDDLDDPRVERTRRHQLVDILAIAICAAICGADSWVHVELFGRSKLEWFQTFLELPNGVPSHDTFGDVFARLDPAQFQNCFVSWTQAIAELLPGEVVAIDGKTARRSYDRAGSKGAMHLVSAWATQNTLTLGQVRTAEKSNEITAIPQLLDLLDLHGCIVTIDAMGCQREIAQQITDGGANYVLAVKENQGQLHEGIRDLFEGAEALGFDGVPYDYSQTVNKGHGRVERRECWTITATDCLDYINPHGQWPQLKAAIKVVGHRETAAGAISQPRYYISSLPAPAGQLLAAVREPLEHRELTALDFGCNLSRRSVPSAQRPRAAESGHPASDLPQSTEKRKQPQSGHPGQTAQRRLA</sequence>
<dbReference type="EMBL" id="CASHTH010002210">
    <property type="protein sequence ID" value="CAI8026375.1"/>
    <property type="molecule type" value="Genomic_DNA"/>
</dbReference>
<dbReference type="PANTHER" id="PTHR30298">
    <property type="entry name" value="H REPEAT-ASSOCIATED PREDICTED TRANSPOSASE"/>
    <property type="match status" value="1"/>
</dbReference>
<protein>
    <submittedName>
        <fullName evidence="4">Uncharacterized protein in dhlA 3'region</fullName>
    </submittedName>
</protein>
<keyword evidence="5" id="KW-1185">Reference proteome</keyword>
<gene>
    <name evidence="4" type="ORF">GBAR_LOCUS15148</name>
</gene>
<dbReference type="InterPro" id="IPR051698">
    <property type="entry name" value="Transposase_11-like"/>
</dbReference>
<dbReference type="GO" id="GO:0004803">
    <property type="term" value="F:transposase activity"/>
    <property type="evidence" value="ECO:0007669"/>
    <property type="project" value="InterPro"/>
</dbReference>
<proteinExistence type="predicted"/>
<dbReference type="InterPro" id="IPR032806">
    <property type="entry name" value="YbfD_N"/>
</dbReference>
<evidence type="ECO:0000313" key="4">
    <source>
        <dbReference type="EMBL" id="CAI8026375.1"/>
    </source>
</evidence>